<evidence type="ECO:0000256" key="1">
    <source>
        <dbReference type="ARBA" id="ARBA00007727"/>
    </source>
</evidence>
<proteinExistence type="inferred from homology"/>
<evidence type="ECO:0000256" key="2">
    <source>
        <dbReference type="SAM" id="Phobius"/>
    </source>
</evidence>
<dbReference type="PANTHER" id="PTHR32285">
    <property type="entry name" value="PROTEIN TRICHOME BIREFRINGENCE-LIKE 9-RELATED"/>
    <property type="match status" value="1"/>
</dbReference>
<keyword evidence="2" id="KW-1133">Transmembrane helix</keyword>
<keyword evidence="5" id="KW-1185">Reference proteome</keyword>
<name>A0ABP0XED1_9BRYO</name>
<keyword evidence="2" id="KW-0812">Transmembrane</keyword>
<reference evidence="4" key="1">
    <citation type="submission" date="2024-02" db="EMBL/GenBank/DDBJ databases">
        <authorList>
            <consortium name="ELIXIR-Norway"/>
            <consortium name="Elixir Norway"/>
        </authorList>
    </citation>
    <scope>NUCLEOTIDE SEQUENCE</scope>
</reference>
<keyword evidence="2" id="KW-0472">Membrane</keyword>
<accession>A0ABP0XED1</accession>
<sequence length="417" mass="47206">MDSRNENSWLAGVMRRQIQGLTCFHLSNSRSVLSTMAVWEVVLGLVMVAGTLGLLFWHLFLTLSPAYSDNYDFSSATSSLVSFFQPALPKFVPLVRGTSIQGLSAVQRFRSHVACFSEGGRWEYNDTVRAFPRNIAGDPHSDRCEVSHVAAMNAVAARQEQEVDLNASQRPEENWNVREALKWEWQTNSSCPLLPFNSNDFCKQIGSKRNVLIVGDSINQQIYWTLLNNLNKEVEDRGSRAQPDEDLVEVCSDVLPGGEGFKLGFVRNDRLSLIPPGVFLSIPEFHEFPWVHYLKQWEIQILVLNRGAHYEADEVYTQALRNALKVSHHDCMSFNAPIQERQTGVNMPYHWADFHAQNLLAKPMVERAGYIYMNVDSMLSLRPDGHVDAGDCLHYCLPGPLDSVVNLFYNILRVVNS</sequence>
<comment type="similarity">
    <text evidence="1">Belongs to the PC-esterase family. TBL subfamily.</text>
</comment>
<organism evidence="4 5">
    <name type="scientific">Sphagnum jensenii</name>
    <dbReference type="NCBI Taxonomy" id="128206"/>
    <lineage>
        <taxon>Eukaryota</taxon>
        <taxon>Viridiplantae</taxon>
        <taxon>Streptophyta</taxon>
        <taxon>Embryophyta</taxon>
        <taxon>Bryophyta</taxon>
        <taxon>Sphagnophytina</taxon>
        <taxon>Sphagnopsida</taxon>
        <taxon>Sphagnales</taxon>
        <taxon>Sphagnaceae</taxon>
        <taxon>Sphagnum</taxon>
    </lineage>
</organism>
<dbReference type="Pfam" id="PF13839">
    <property type="entry name" value="PC-Esterase"/>
    <property type="match status" value="1"/>
</dbReference>
<evidence type="ECO:0000313" key="4">
    <source>
        <dbReference type="EMBL" id="CAK9276929.1"/>
    </source>
</evidence>
<gene>
    <name evidence="4" type="ORF">CSSPJE1EN1_LOCUS22407</name>
</gene>
<dbReference type="PANTHER" id="PTHR32285:SF48">
    <property type="entry name" value="PROTEIN TRICHOME BIREFRINGENCE-LIKE 19"/>
    <property type="match status" value="1"/>
</dbReference>
<evidence type="ECO:0000313" key="5">
    <source>
        <dbReference type="Proteomes" id="UP001497444"/>
    </source>
</evidence>
<dbReference type="InterPro" id="IPR029962">
    <property type="entry name" value="TBL"/>
</dbReference>
<feature type="domain" description="Trichome birefringence-like C-terminal" evidence="3">
    <location>
        <begin position="327"/>
        <end position="410"/>
    </location>
</feature>
<protein>
    <recommendedName>
        <fullName evidence="3">Trichome birefringence-like C-terminal domain-containing protein</fullName>
    </recommendedName>
</protein>
<dbReference type="Proteomes" id="UP001497444">
    <property type="component" value="Chromosome 8"/>
</dbReference>
<dbReference type="EMBL" id="OZ020103">
    <property type="protein sequence ID" value="CAK9276929.1"/>
    <property type="molecule type" value="Genomic_DNA"/>
</dbReference>
<feature type="transmembrane region" description="Helical" evidence="2">
    <location>
        <begin position="37"/>
        <end position="60"/>
    </location>
</feature>
<dbReference type="InterPro" id="IPR026057">
    <property type="entry name" value="TBL_C"/>
</dbReference>
<evidence type="ECO:0000259" key="3">
    <source>
        <dbReference type="Pfam" id="PF13839"/>
    </source>
</evidence>